<dbReference type="KEGG" id="ccun:CCUN_1446"/>
<organism evidence="1 2">
    <name type="scientific">Campylobacter cuniculorum DSM 23162 = LMG 24588</name>
    <dbReference type="NCBI Taxonomy" id="1121267"/>
    <lineage>
        <taxon>Bacteria</taxon>
        <taxon>Pseudomonadati</taxon>
        <taxon>Campylobacterota</taxon>
        <taxon>Epsilonproteobacteria</taxon>
        <taxon>Campylobacterales</taxon>
        <taxon>Campylobacteraceae</taxon>
        <taxon>Campylobacter</taxon>
    </lineage>
</organism>
<accession>A0A1W6BY68</accession>
<dbReference type="OrthoDB" id="2086168at2"/>
<dbReference type="eggNOG" id="ENOG50330Q4">
    <property type="taxonomic scope" value="Bacteria"/>
</dbReference>
<evidence type="ECO:0000313" key="2">
    <source>
        <dbReference type="Proteomes" id="UP000192902"/>
    </source>
</evidence>
<proteinExistence type="predicted"/>
<dbReference type="EMBL" id="CP020867">
    <property type="protein sequence ID" value="ARJ57033.1"/>
    <property type="molecule type" value="Genomic_DNA"/>
</dbReference>
<reference evidence="1 2" key="1">
    <citation type="submission" date="2017-04" db="EMBL/GenBank/DDBJ databases">
        <title>Complete genome sequence of the Campylobacter cuniculorum type strain LMG24588.</title>
        <authorList>
            <person name="Miller W.G."/>
            <person name="Yee E."/>
            <person name="Revez J."/>
            <person name="Bono J.L."/>
            <person name="Rossi M."/>
        </authorList>
    </citation>
    <scope>NUCLEOTIDE SEQUENCE [LARGE SCALE GENOMIC DNA]</scope>
    <source>
        <strain evidence="1 2">LMG 24588</strain>
    </source>
</reference>
<dbReference type="STRING" id="1121267.CCUN_1446"/>
<gene>
    <name evidence="1" type="ORF">CCUN_1446</name>
</gene>
<protein>
    <submittedName>
        <fullName evidence="1">Uncharacterized protein</fullName>
    </submittedName>
</protein>
<dbReference type="AlphaFoldDB" id="A0A1W6BY68"/>
<dbReference type="RefSeq" id="WP_027305178.1">
    <property type="nucleotide sequence ID" value="NZ_CP020867.1"/>
</dbReference>
<evidence type="ECO:0000313" key="1">
    <source>
        <dbReference type="EMBL" id="ARJ57033.1"/>
    </source>
</evidence>
<sequence length="112" mass="12842">MCVLCGELVSNFHWSDVKFKEDNALVVVGSLAKDRMKARLKRVKILNRILEFYGLKIKEWQGSKYILSNAKGYTIIVNDLGDLWQKAEELHKKPLDALDENLLNFLKSKSCG</sequence>
<name>A0A1W6BY68_9BACT</name>
<dbReference type="Proteomes" id="UP000192902">
    <property type="component" value="Chromosome"/>
</dbReference>